<dbReference type="GO" id="GO:0003724">
    <property type="term" value="F:RNA helicase activity"/>
    <property type="evidence" value="ECO:0007669"/>
    <property type="project" value="UniProtKB-EC"/>
</dbReference>
<dbReference type="GeneID" id="10509561"/>
<comment type="similarity">
    <text evidence="7">Belongs to the DEAD box helicase family.</text>
</comment>
<dbReference type="GO" id="GO:0003723">
    <property type="term" value="F:RNA binding"/>
    <property type="evidence" value="ECO:0007669"/>
    <property type="project" value="UniProtKB-UniRule"/>
</dbReference>
<dbReference type="Proteomes" id="UP000001064">
    <property type="component" value="Unassembled WGS sequence"/>
</dbReference>
<dbReference type="GO" id="GO:0016787">
    <property type="term" value="F:hydrolase activity"/>
    <property type="evidence" value="ECO:0007669"/>
    <property type="project" value="UniProtKB-KW"/>
</dbReference>
<feature type="region of interest" description="Disordered" evidence="9">
    <location>
        <begin position="657"/>
        <end position="712"/>
    </location>
</feature>
<evidence type="ECO:0000256" key="4">
    <source>
        <dbReference type="ARBA" id="ARBA00022840"/>
    </source>
</evidence>
<dbReference type="InterPro" id="IPR014001">
    <property type="entry name" value="Helicase_ATP-bd"/>
</dbReference>
<keyword evidence="3 7" id="KW-0347">Helicase</keyword>
<dbReference type="SMART" id="SM00487">
    <property type="entry name" value="DEXDc"/>
    <property type="match status" value="1"/>
</dbReference>
<dbReference type="InterPro" id="IPR027417">
    <property type="entry name" value="P-loop_NTPase"/>
</dbReference>
<evidence type="ECO:0000259" key="11">
    <source>
        <dbReference type="PROSITE" id="PS51194"/>
    </source>
</evidence>
<evidence type="ECO:0000313" key="13">
    <source>
        <dbReference type="EMBL" id="EGC39807.1"/>
    </source>
</evidence>
<dbReference type="Gene3D" id="3.40.50.300">
    <property type="entry name" value="P-loop containing nucleotide triphosphate hydrolases"/>
    <property type="match status" value="3"/>
</dbReference>
<feature type="domain" description="Helicase C-terminal" evidence="11">
    <location>
        <begin position="468"/>
        <end position="655"/>
    </location>
</feature>
<dbReference type="InParanoid" id="F0Z8B6"/>
<dbReference type="InterPro" id="IPR001650">
    <property type="entry name" value="Helicase_C-like"/>
</dbReference>
<dbReference type="GO" id="GO:0005634">
    <property type="term" value="C:nucleus"/>
    <property type="evidence" value="ECO:0000318"/>
    <property type="project" value="GO_Central"/>
</dbReference>
<name>F0Z8B6_DICPU</name>
<gene>
    <name evidence="13" type="ORF">DICPUDRAFT_74635</name>
</gene>
<keyword evidence="2 7" id="KW-0378">Hydrolase</keyword>
<keyword evidence="14" id="KW-1185">Reference proteome</keyword>
<evidence type="ECO:0000259" key="10">
    <source>
        <dbReference type="PROSITE" id="PS51192"/>
    </source>
</evidence>
<feature type="region of interest" description="Disordered" evidence="9">
    <location>
        <begin position="187"/>
        <end position="222"/>
    </location>
</feature>
<evidence type="ECO:0000256" key="1">
    <source>
        <dbReference type="ARBA" id="ARBA00022741"/>
    </source>
</evidence>
<protein>
    <recommendedName>
        <fullName evidence="7">ATP-dependent RNA helicase</fullName>
        <ecNumber evidence="7">3.6.4.13</ecNumber>
    </recommendedName>
</protein>
<feature type="compositionally biased region" description="Acidic residues" evidence="9">
    <location>
        <begin position="197"/>
        <end position="222"/>
    </location>
</feature>
<reference evidence="14" key="1">
    <citation type="journal article" date="2011" name="Genome Biol.">
        <title>Comparative genomics of the social amoebae Dictyostelium discoideum and Dictyostelium purpureum.</title>
        <authorList>
            <consortium name="US DOE Joint Genome Institute (JGI-PGF)"/>
            <person name="Sucgang R."/>
            <person name="Kuo A."/>
            <person name="Tian X."/>
            <person name="Salerno W."/>
            <person name="Parikh A."/>
            <person name="Feasley C.L."/>
            <person name="Dalin E."/>
            <person name="Tu H."/>
            <person name="Huang E."/>
            <person name="Barry K."/>
            <person name="Lindquist E."/>
            <person name="Shapiro H."/>
            <person name="Bruce D."/>
            <person name="Schmutz J."/>
            <person name="Salamov A."/>
            <person name="Fey P."/>
            <person name="Gaudet P."/>
            <person name="Anjard C."/>
            <person name="Babu M.M."/>
            <person name="Basu S."/>
            <person name="Bushmanova Y."/>
            <person name="van der Wel H."/>
            <person name="Katoh-Kurasawa M."/>
            <person name="Dinh C."/>
            <person name="Coutinho P.M."/>
            <person name="Saito T."/>
            <person name="Elias M."/>
            <person name="Schaap P."/>
            <person name="Kay R.R."/>
            <person name="Henrissat B."/>
            <person name="Eichinger L."/>
            <person name="Rivero F."/>
            <person name="Putnam N.H."/>
            <person name="West C.M."/>
            <person name="Loomis W.F."/>
            <person name="Chisholm R.L."/>
            <person name="Shaulsky G."/>
            <person name="Strassmann J.E."/>
            <person name="Queller D.C."/>
            <person name="Kuspa A."/>
            <person name="Grigoriev I.V."/>
        </authorList>
    </citation>
    <scope>NUCLEOTIDE SEQUENCE [LARGE SCALE GENOMIC DNA]</scope>
    <source>
        <strain evidence="14">QSDP1</strain>
    </source>
</reference>
<organism evidence="13 14">
    <name type="scientific">Dictyostelium purpureum</name>
    <name type="common">Slime mold</name>
    <dbReference type="NCBI Taxonomy" id="5786"/>
    <lineage>
        <taxon>Eukaryota</taxon>
        <taxon>Amoebozoa</taxon>
        <taxon>Evosea</taxon>
        <taxon>Eumycetozoa</taxon>
        <taxon>Dictyostelia</taxon>
        <taxon>Dictyosteliales</taxon>
        <taxon>Dictyosteliaceae</taxon>
        <taxon>Dictyostelium</taxon>
    </lineage>
</organism>
<feature type="short sequence motif" description="Q motif" evidence="6">
    <location>
        <begin position="95"/>
        <end position="123"/>
    </location>
</feature>
<dbReference type="EMBL" id="GL870951">
    <property type="protein sequence ID" value="EGC39807.1"/>
    <property type="molecule type" value="Genomic_DNA"/>
</dbReference>
<dbReference type="PROSITE" id="PS51192">
    <property type="entry name" value="HELICASE_ATP_BIND_1"/>
    <property type="match status" value="1"/>
</dbReference>
<dbReference type="CDD" id="cd00268">
    <property type="entry name" value="DEADc"/>
    <property type="match status" value="1"/>
</dbReference>
<dbReference type="SMART" id="SM00490">
    <property type="entry name" value="HELICc"/>
    <property type="match status" value="1"/>
</dbReference>
<evidence type="ECO:0000259" key="12">
    <source>
        <dbReference type="PROSITE" id="PS51195"/>
    </source>
</evidence>
<dbReference type="Pfam" id="PF00271">
    <property type="entry name" value="Helicase_C"/>
    <property type="match status" value="1"/>
</dbReference>
<feature type="domain" description="DEAD-box RNA helicase Q" evidence="12">
    <location>
        <begin position="95"/>
        <end position="123"/>
    </location>
</feature>
<comment type="domain">
    <text evidence="7">The Q motif is unique to and characteristic of the DEAD box family of RNA helicases and controls ATP binding and hydrolysis.</text>
</comment>
<evidence type="ECO:0000256" key="3">
    <source>
        <dbReference type="ARBA" id="ARBA00022806"/>
    </source>
</evidence>
<proteinExistence type="inferred from homology"/>
<feature type="coiled-coil region" evidence="8">
    <location>
        <begin position="253"/>
        <end position="300"/>
    </location>
</feature>
<keyword evidence="8" id="KW-0175">Coiled coil</keyword>
<dbReference type="OrthoDB" id="10256233at2759"/>
<dbReference type="FunCoup" id="F0Z8B6">
    <property type="interactions" value="61"/>
</dbReference>
<dbReference type="CDD" id="cd18787">
    <property type="entry name" value="SF2_C_DEAD"/>
    <property type="match status" value="1"/>
</dbReference>
<dbReference type="eggNOG" id="KOG0337">
    <property type="taxonomic scope" value="Eukaryota"/>
</dbReference>
<feature type="compositionally biased region" description="Basic and acidic residues" evidence="9">
    <location>
        <begin position="694"/>
        <end position="712"/>
    </location>
</feature>
<keyword evidence="5 7" id="KW-0694">RNA-binding</keyword>
<dbReference type="SUPFAM" id="SSF52540">
    <property type="entry name" value="P-loop containing nucleoside triphosphate hydrolases"/>
    <property type="match status" value="2"/>
</dbReference>
<feature type="compositionally biased region" description="Low complexity" evidence="9">
    <location>
        <begin position="667"/>
        <end position="676"/>
    </location>
</feature>
<dbReference type="OMA" id="IHADMSL"/>
<dbReference type="EC" id="3.6.4.13" evidence="7"/>
<evidence type="ECO:0000256" key="7">
    <source>
        <dbReference type="RuleBase" id="RU365068"/>
    </source>
</evidence>
<evidence type="ECO:0000313" key="14">
    <source>
        <dbReference type="Proteomes" id="UP000001064"/>
    </source>
</evidence>
<feature type="region of interest" description="Disordered" evidence="9">
    <location>
        <begin position="814"/>
        <end position="846"/>
    </location>
</feature>
<dbReference type="InterPro" id="IPR014014">
    <property type="entry name" value="RNA_helicase_DEAD_Q_motif"/>
</dbReference>
<dbReference type="InterPro" id="IPR011545">
    <property type="entry name" value="DEAD/DEAH_box_helicase_dom"/>
</dbReference>
<dbReference type="InterPro" id="IPR044742">
    <property type="entry name" value="DEAD/DEAH_RhlB"/>
</dbReference>
<dbReference type="VEuPathDB" id="AmoebaDB:DICPUDRAFT_74635"/>
<comment type="catalytic activity">
    <reaction evidence="7">
        <text>ATP + H2O = ADP + phosphate + H(+)</text>
        <dbReference type="Rhea" id="RHEA:13065"/>
        <dbReference type="ChEBI" id="CHEBI:15377"/>
        <dbReference type="ChEBI" id="CHEBI:15378"/>
        <dbReference type="ChEBI" id="CHEBI:30616"/>
        <dbReference type="ChEBI" id="CHEBI:43474"/>
        <dbReference type="ChEBI" id="CHEBI:456216"/>
        <dbReference type="EC" id="3.6.4.13"/>
    </reaction>
</comment>
<evidence type="ECO:0000256" key="2">
    <source>
        <dbReference type="ARBA" id="ARBA00022801"/>
    </source>
</evidence>
<keyword evidence="4 7" id="KW-0067">ATP-binding</keyword>
<dbReference type="AlphaFoldDB" id="F0Z8B6"/>
<feature type="compositionally biased region" description="Acidic residues" evidence="9">
    <location>
        <begin position="681"/>
        <end position="693"/>
    </location>
</feature>
<evidence type="ECO:0000256" key="8">
    <source>
        <dbReference type="SAM" id="Coils"/>
    </source>
</evidence>
<dbReference type="PROSITE" id="PS51195">
    <property type="entry name" value="Q_MOTIF"/>
    <property type="match status" value="1"/>
</dbReference>
<dbReference type="RefSeq" id="XP_003283674.1">
    <property type="nucleotide sequence ID" value="XM_003283626.1"/>
</dbReference>
<feature type="compositionally biased region" description="Basic and acidic residues" evidence="9">
    <location>
        <begin position="815"/>
        <end position="836"/>
    </location>
</feature>
<comment type="function">
    <text evidence="7">RNA helicase.</text>
</comment>
<dbReference type="KEGG" id="dpp:DICPUDRAFT_74635"/>
<evidence type="ECO:0000256" key="9">
    <source>
        <dbReference type="SAM" id="MobiDB-lite"/>
    </source>
</evidence>
<keyword evidence="1 7" id="KW-0547">Nucleotide-binding</keyword>
<feature type="domain" description="Helicase ATP-binding" evidence="10">
    <location>
        <begin position="126"/>
        <end position="457"/>
    </location>
</feature>
<evidence type="ECO:0000256" key="5">
    <source>
        <dbReference type="ARBA" id="ARBA00022884"/>
    </source>
</evidence>
<accession>F0Z8B6</accession>
<dbReference type="PANTHER" id="PTHR24031">
    <property type="entry name" value="RNA HELICASE"/>
    <property type="match status" value="1"/>
</dbReference>
<dbReference type="eggNOG" id="KOG0331">
    <property type="taxonomic scope" value="Eukaryota"/>
</dbReference>
<dbReference type="PROSITE" id="PS51194">
    <property type="entry name" value="HELICASE_CTER"/>
    <property type="match status" value="1"/>
</dbReference>
<dbReference type="STRING" id="5786.F0Z8B6"/>
<dbReference type="GO" id="GO:0005524">
    <property type="term" value="F:ATP binding"/>
    <property type="evidence" value="ECO:0007669"/>
    <property type="project" value="UniProtKB-UniRule"/>
</dbReference>
<evidence type="ECO:0000256" key="6">
    <source>
        <dbReference type="PROSITE-ProRule" id="PRU00552"/>
    </source>
</evidence>
<dbReference type="Pfam" id="PF00270">
    <property type="entry name" value="DEAD"/>
    <property type="match status" value="1"/>
</dbReference>
<sequence length="846" mass="98632">MNLINLSKRFNKISLLNNNNNNLNKISCRLITTSTNTPISINKLNLNKSILNTINTESIHNISYLDSDLNKNYYSTSVSRKFKNLNRDKKKKEKKDFNKFGFSKEILDSIKEKEWEKPTPVQSEVIPLIFKGRNILFSSVTGSGKTAAYALPFIQILSTFKRNKLEYLKNNEFNENYQLFNKEDENDGEFKMKQKESEEEYEEYEDNEEYEEEEVQSEEEYEIEEINESEIEGLEEFKENENKPSTNENDEYFQEEEEEEEEEEFEVEDFDENGNLIKKSEEEINNIERLKRLKNRNQKKPFNEVDPIGIILLPSKELALQVSKEISDLVKNVQFGKEISSIGNLRVLTLIGGVGEKKQIETLKSGVDIIVGTPGRLVQLINQEVVSLQQVRMTVVDEFDKLFNLGFFPDIRDIFDFLPKVRSRSRPFTMQTVLTSATLNHKLDELITRFAPNHLMVDLNKDLSAPTTVKQFFYHVNYRLKSHLLLYFLRRKGKTSLKNRKVLVFARTQQRVEKLTAMLKEYKINALSIHADYSITQRNKILEMFRDEESGYNILISTDVMARGVDIDTLEAVVNLDVPHVSEDYLHRVGRVGRNGREGFSLTFVSPVKQIFKIGERTVGLDESHLIDNIERSTGITSKFTKIPGPWVENRKQLSKLNNSTNQSFSNNKNKPTKNNKYNDDNDYDDDDEDYQDYQDKKPKTQLPLDKETKYHSKQEKRAVAEILLKKNIIETYKGPQTRDGLPRVKFNPNAKIRDKKISKIVIDRKGEIFDLPQLTDFKEGQYHEVVNSFDRKRAIKRGIKLPQNQTHVFLPSKIETKRSTKNIEKNPNRYNKKPDSNLYNVKSDN</sequence>
<feature type="compositionally biased region" description="Polar residues" evidence="9">
    <location>
        <begin position="657"/>
        <end position="666"/>
    </location>
</feature>